<keyword evidence="2" id="KW-1133">Transmembrane helix</keyword>
<feature type="compositionally biased region" description="Polar residues" evidence="1">
    <location>
        <begin position="62"/>
        <end position="76"/>
    </location>
</feature>
<name>A0A2M3ZSM3_9DIPT</name>
<dbReference type="AlphaFoldDB" id="A0A2M3ZSM3"/>
<feature type="region of interest" description="Disordered" evidence="1">
    <location>
        <begin position="61"/>
        <end position="89"/>
    </location>
</feature>
<evidence type="ECO:0000256" key="1">
    <source>
        <dbReference type="SAM" id="MobiDB-lite"/>
    </source>
</evidence>
<organism evidence="3">
    <name type="scientific">Anopheles braziliensis</name>
    <dbReference type="NCBI Taxonomy" id="58242"/>
    <lineage>
        <taxon>Eukaryota</taxon>
        <taxon>Metazoa</taxon>
        <taxon>Ecdysozoa</taxon>
        <taxon>Arthropoda</taxon>
        <taxon>Hexapoda</taxon>
        <taxon>Insecta</taxon>
        <taxon>Pterygota</taxon>
        <taxon>Neoptera</taxon>
        <taxon>Endopterygota</taxon>
        <taxon>Diptera</taxon>
        <taxon>Nematocera</taxon>
        <taxon>Culicoidea</taxon>
        <taxon>Culicidae</taxon>
        <taxon>Anophelinae</taxon>
        <taxon>Anopheles</taxon>
    </lineage>
</organism>
<keyword evidence="2" id="KW-0472">Membrane</keyword>
<protein>
    <submittedName>
        <fullName evidence="3">Putative secreted peptide</fullName>
    </submittedName>
</protein>
<evidence type="ECO:0000256" key="2">
    <source>
        <dbReference type="SAM" id="Phobius"/>
    </source>
</evidence>
<proteinExistence type="predicted"/>
<accession>A0A2M3ZSM3</accession>
<evidence type="ECO:0000313" key="3">
    <source>
        <dbReference type="EMBL" id="MBW31541.1"/>
    </source>
</evidence>
<sequence length="89" mass="10175">MVKASQRMLPLAITTITLVLTVAVVAITIMDNHRRRIHRKSLSKVTEEAKVVLMHHQRRISLRSSSPTMHHNSSNRQDQHCPMTLVETV</sequence>
<feature type="transmembrane region" description="Helical" evidence="2">
    <location>
        <begin position="12"/>
        <end position="30"/>
    </location>
</feature>
<dbReference type="EMBL" id="GGFM01010790">
    <property type="protein sequence ID" value="MBW31541.1"/>
    <property type="molecule type" value="Transcribed_RNA"/>
</dbReference>
<reference evidence="3" key="1">
    <citation type="submission" date="2018-01" db="EMBL/GenBank/DDBJ databases">
        <title>An insight into the sialome of Amazonian anophelines.</title>
        <authorList>
            <person name="Ribeiro J.M."/>
            <person name="Scarpassa V."/>
            <person name="Calvo E."/>
        </authorList>
    </citation>
    <scope>NUCLEOTIDE SEQUENCE</scope>
    <source>
        <tissue evidence="3">Salivary glands</tissue>
    </source>
</reference>
<keyword evidence="2" id="KW-0812">Transmembrane</keyword>